<proteinExistence type="predicted"/>
<reference evidence="1" key="1">
    <citation type="submission" date="2022-12" db="EMBL/GenBank/DDBJ databases">
        <authorList>
            <person name="Petersen C."/>
        </authorList>
    </citation>
    <scope>NUCLEOTIDE SEQUENCE</scope>
    <source>
        <strain evidence="1">IBT 3081</strain>
    </source>
</reference>
<accession>A0A9W9SS93</accession>
<reference evidence="1" key="2">
    <citation type="journal article" date="2023" name="IMA Fungus">
        <title>Comparative genomic study of the Penicillium genus elucidates a diverse pangenome and 15 lateral gene transfer events.</title>
        <authorList>
            <person name="Petersen C."/>
            <person name="Sorensen T."/>
            <person name="Nielsen M.R."/>
            <person name="Sondergaard T.E."/>
            <person name="Sorensen J.L."/>
            <person name="Fitzpatrick D.A."/>
            <person name="Frisvad J.C."/>
            <person name="Nielsen K.L."/>
        </authorList>
    </citation>
    <scope>NUCLEOTIDE SEQUENCE</scope>
    <source>
        <strain evidence="1">IBT 3081</strain>
    </source>
</reference>
<dbReference type="AlphaFoldDB" id="A0A9W9SS93"/>
<dbReference type="OrthoDB" id="10393567at2759"/>
<name>A0A9W9SS93_9EURO</name>
<evidence type="ECO:0000313" key="1">
    <source>
        <dbReference type="EMBL" id="KAJ5383511.1"/>
    </source>
</evidence>
<keyword evidence="2" id="KW-1185">Reference proteome</keyword>
<protein>
    <submittedName>
        <fullName evidence="1">Uncharacterized protein</fullName>
    </submittedName>
</protein>
<sequence>MFSAPVKIAMNDLDNRLEDTESQRYDQLGAAEDRPSEMVGIHKTSLKFGNVFGDVTVVAVQGFYGGNMWTLSSDRWNLDIWQLCPLWDQPSICLQIQNCIAKPALH</sequence>
<evidence type="ECO:0000313" key="2">
    <source>
        <dbReference type="Proteomes" id="UP001147752"/>
    </source>
</evidence>
<dbReference type="RefSeq" id="XP_056583287.1">
    <property type="nucleotide sequence ID" value="XM_056719152.1"/>
</dbReference>
<comment type="caution">
    <text evidence="1">The sequence shown here is derived from an EMBL/GenBank/DDBJ whole genome shotgun (WGS) entry which is preliminary data.</text>
</comment>
<dbReference type="Proteomes" id="UP001147752">
    <property type="component" value="Unassembled WGS sequence"/>
</dbReference>
<dbReference type="GeneID" id="81458335"/>
<gene>
    <name evidence="1" type="ORF">N7517_001422</name>
</gene>
<dbReference type="EMBL" id="JAPZBT010000001">
    <property type="protein sequence ID" value="KAJ5383511.1"/>
    <property type="molecule type" value="Genomic_DNA"/>
</dbReference>
<organism evidence="1 2">
    <name type="scientific">Penicillium concentricum</name>
    <dbReference type="NCBI Taxonomy" id="293559"/>
    <lineage>
        <taxon>Eukaryota</taxon>
        <taxon>Fungi</taxon>
        <taxon>Dikarya</taxon>
        <taxon>Ascomycota</taxon>
        <taxon>Pezizomycotina</taxon>
        <taxon>Eurotiomycetes</taxon>
        <taxon>Eurotiomycetidae</taxon>
        <taxon>Eurotiales</taxon>
        <taxon>Aspergillaceae</taxon>
        <taxon>Penicillium</taxon>
    </lineage>
</organism>